<protein>
    <submittedName>
        <fullName evidence="2">Uncharacterized protein</fullName>
    </submittedName>
</protein>
<evidence type="ECO:0000313" key="2">
    <source>
        <dbReference type="EMBL" id="QHT13755.1"/>
    </source>
</evidence>
<feature type="compositionally biased region" description="Basic residues" evidence="1">
    <location>
        <begin position="201"/>
        <end position="218"/>
    </location>
</feature>
<feature type="region of interest" description="Disordered" evidence="1">
    <location>
        <begin position="201"/>
        <end position="232"/>
    </location>
</feature>
<proteinExistence type="predicted"/>
<reference evidence="2" key="1">
    <citation type="journal article" date="2020" name="Nature">
        <title>Giant virus diversity and host interactions through global metagenomics.</title>
        <authorList>
            <person name="Schulz F."/>
            <person name="Roux S."/>
            <person name="Paez-Espino D."/>
            <person name="Jungbluth S."/>
            <person name="Walsh D.A."/>
            <person name="Denef V.J."/>
            <person name="McMahon K.D."/>
            <person name="Konstantinidis K.T."/>
            <person name="Eloe-Fadrosh E.A."/>
            <person name="Kyrpides N.C."/>
            <person name="Woyke T."/>
        </authorList>
    </citation>
    <scope>NUCLEOTIDE SEQUENCE</scope>
    <source>
        <strain evidence="2">GVMAG-M-3300023174-132</strain>
    </source>
</reference>
<accession>A0A6C0DDT7</accession>
<sequence>MGDYEYTKKFDIINMLDGRIRLINGWIIQLVNKETIVTTAEGRELRTSDEISDFTCGNTKFMSDSYIECFPVRLGESKDADIFSSGAVATCDEEGKLVVIKPPYAADELPLLTAGSITHKGTSVFWSEEKKEAAFDALPWDKHTREKAAVGLWMLPADLWPDILAVGNDCINMPIHTVKVTWGDRDNMSRLVSSVVDNSPRLRKIGGSRKTRRSRGKGKSRDKSRDRHRNRL</sequence>
<organism evidence="2">
    <name type="scientific">viral metagenome</name>
    <dbReference type="NCBI Taxonomy" id="1070528"/>
    <lineage>
        <taxon>unclassified sequences</taxon>
        <taxon>metagenomes</taxon>
        <taxon>organismal metagenomes</taxon>
    </lineage>
</organism>
<name>A0A6C0DDT7_9ZZZZ</name>
<dbReference type="EMBL" id="MN739576">
    <property type="protein sequence ID" value="QHT13755.1"/>
    <property type="molecule type" value="Genomic_DNA"/>
</dbReference>
<dbReference type="AlphaFoldDB" id="A0A6C0DDT7"/>
<evidence type="ECO:0000256" key="1">
    <source>
        <dbReference type="SAM" id="MobiDB-lite"/>
    </source>
</evidence>